<dbReference type="Proteomes" id="UP000265520">
    <property type="component" value="Unassembled WGS sequence"/>
</dbReference>
<feature type="signal peptide" evidence="1">
    <location>
        <begin position="1"/>
        <end position="22"/>
    </location>
</feature>
<protein>
    <recommendedName>
        <fullName evidence="4">RNA-directed DNA polymerase (Reverse transcriptase)</fullName>
    </recommendedName>
</protein>
<sequence length="50" mass="5640">MVATMNIWLCLIQQAWVSKLMGFEFDIQYKEGVSNTAADALSRKEGAELM</sequence>
<organism evidence="2 3">
    <name type="scientific">Trifolium medium</name>
    <dbReference type="NCBI Taxonomy" id="97028"/>
    <lineage>
        <taxon>Eukaryota</taxon>
        <taxon>Viridiplantae</taxon>
        <taxon>Streptophyta</taxon>
        <taxon>Embryophyta</taxon>
        <taxon>Tracheophyta</taxon>
        <taxon>Spermatophyta</taxon>
        <taxon>Magnoliopsida</taxon>
        <taxon>eudicotyledons</taxon>
        <taxon>Gunneridae</taxon>
        <taxon>Pentapetalae</taxon>
        <taxon>rosids</taxon>
        <taxon>fabids</taxon>
        <taxon>Fabales</taxon>
        <taxon>Fabaceae</taxon>
        <taxon>Papilionoideae</taxon>
        <taxon>50 kb inversion clade</taxon>
        <taxon>NPAAA clade</taxon>
        <taxon>Hologalegina</taxon>
        <taxon>IRL clade</taxon>
        <taxon>Trifolieae</taxon>
        <taxon>Trifolium</taxon>
    </lineage>
</organism>
<feature type="non-terminal residue" evidence="2">
    <location>
        <position position="50"/>
    </location>
</feature>
<keyword evidence="1" id="KW-0732">Signal</keyword>
<evidence type="ECO:0008006" key="4">
    <source>
        <dbReference type="Google" id="ProtNLM"/>
    </source>
</evidence>
<dbReference type="AlphaFoldDB" id="A0A392QG54"/>
<name>A0A392QG54_9FABA</name>
<dbReference type="EMBL" id="LXQA010135800">
    <property type="protein sequence ID" value="MCI23391.1"/>
    <property type="molecule type" value="Genomic_DNA"/>
</dbReference>
<reference evidence="2 3" key="1">
    <citation type="journal article" date="2018" name="Front. Plant Sci.">
        <title>Red Clover (Trifolium pratense) and Zigzag Clover (T. medium) - A Picture of Genomic Similarities and Differences.</title>
        <authorList>
            <person name="Dluhosova J."/>
            <person name="Istvanek J."/>
            <person name="Nedelnik J."/>
            <person name="Repkova J."/>
        </authorList>
    </citation>
    <scope>NUCLEOTIDE SEQUENCE [LARGE SCALE GENOMIC DNA]</scope>
    <source>
        <strain evidence="3">cv. 10/8</strain>
        <tissue evidence="2">Leaf</tissue>
    </source>
</reference>
<evidence type="ECO:0000313" key="2">
    <source>
        <dbReference type="EMBL" id="MCI23391.1"/>
    </source>
</evidence>
<proteinExistence type="predicted"/>
<keyword evidence="3" id="KW-1185">Reference proteome</keyword>
<feature type="chain" id="PRO_5017333667" description="RNA-directed DNA polymerase (Reverse transcriptase)" evidence="1">
    <location>
        <begin position="23"/>
        <end position="50"/>
    </location>
</feature>
<gene>
    <name evidence="2" type="ORF">A2U01_0044570</name>
</gene>
<evidence type="ECO:0000256" key="1">
    <source>
        <dbReference type="SAM" id="SignalP"/>
    </source>
</evidence>
<comment type="caution">
    <text evidence="2">The sequence shown here is derived from an EMBL/GenBank/DDBJ whole genome shotgun (WGS) entry which is preliminary data.</text>
</comment>
<evidence type="ECO:0000313" key="3">
    <source>
        <dbReference type="Proteomes" id="UP000265520"/>
    </source>
</evidence>
<accession>A0A392QG54</accession>